<keyword evidence="2" id="KW-1185">Reference proteome</keyword>
<dbReference type="EMBL" id="JABFAD010000005">
    <property type="protein sequence ID" value="MBA0797739.1"/>
    <property type="molecule type" value="Genomic_DNA"/>
</dbReference>
<name>A0A7J9GJK5_9ROSI</name>
<gene>
    <name evidence="1" type="ORF">Gohar_008407</name>
</gene>
<reference evidence="1 2" key="1">
    <citation type="journal article" date="2019" name="Genome Biol. Evol.">
        <title>Insights into the evolution of the New World diploid cottons (Gossypium, subgenus Houzingenia) based on genome sequencing.</title>
        <authorList>
            <person name="Grover C.E."/>
            <person name="Arick M.A. 2nd"/>
            <person name="Thrash A."/>
            <person name="Conover J.L."/>
            <person name="Sanders W.S."/>
            <person name="Peterson D.G."/>
            <person name="Frelichowski J.E."/>
            <person name="Scheffler J.A."/>
            <person name="Scheffler B.E."/>
            <person name="Wendel J.F."/>
        </authorList>
    </citation>
    <scope>NUCLEOTIDE SEQUENCE [LARGE SCALE GENOMIC DNA]</scope>
    <source>
        <strain evidence="1">0</strain>
        <tissue evidence="1">Leaf</tissue>
    </source>
</reference>
<proteinExistence type="predicted"/>
<evidence type="ECO:0000313" key="1">
    <source>
        <dbReference type="EMBL" id="MBA0797739.1"/>
    </source>
</evidence>
<comment type="caution">
    <text evidence="1">The sequence shown here is derived from an EMBL/GenBank/DDBJ whole genome shotgun (WGS) entry which is preliminary data.</text>
</comment>
<organism evidence="1 2">
    <name type="scientific">Gossypium harknessii</name>
    <dbReference type="NCBI Taxonomy" id="34285"/>
    <lineage>
        <taxon>Eukaryota</taxon>
        <taxon>Viridiplantae</taxon>
        <taxon>Streptophyta</taxon>
        <taxon>Embryophyta</taxon>
        <taxon>Tracheophyta</taxon>
        <taxon>Spermatophyta</taxon>
        <taxon>Magnoliopsida</taxon>
        <taxon>eudicotyledons</taxon>
        <taxon>Gunneridae</taxon>
        <taxon>Pentapetalae</taxon>
        <taxon>rosids</taxon>
        <taxon>malvids</taxon>
        <taxon>Malvales</taxon>
        <taxon>Malvaceae</taxon>
        <taxon>Malvoideae</taxon>
        <taxon>Gossypium</taxon>
    </lineage>
</organism>
<dbReference type="AlphaFoldDB" id="A0A7J9GJK5"/>
<dbReference type="Proteomes" id="UP000593560">
    <property type="component" value="Unassembled WGS sequence"/>
</dbReference>
<evidence type="ECO:0000313" key="2">
    <source>
        <dbReference type="Proteomes" id="UP000593560"/>
    </source>
</evidence>
<protein>
    <submittedName>
        <fullName evidence="1">Uncharacterized protein</fullName>
    </submittedName>
</protein>
<sequence length="155" mass="17806">MMVKLNDVVVNIGKHLVVIFENNNNCLNEGSLSSGEIHNWDCDTSINFKRRGFEIRSGQMRSGKRLNRIIRDRGERFKVTNKSHSDKANRIIAKLRFQHSHQVEATGFTGGIWVGWKDSVQVEIMCNHPQFILLQVLEGNNSQPILIAFCVWESR</sequence>
<dbReference type="OrthoDB" id="1000931at2759"/>
<accession>A0A7J9GJK5</accession>